<protein>
    <recommendedName>
        <fullName evidence="1">DUF218 domain-containing protein</fullName>
    </recommendedName>
</protein>
<dbReference type="Proteomes" id="UP000070119">
    <property type="component" value="Chromosome 1"/>
</dbReference>
<dbReference type="EMBL" id="LNJU01000001">
    <property type="protein sequence ID" value="KWZ60379.1"/>
    <property type="molecule type" value="Genomic_DNA"/>
</dbReference>
<comment type="caution">
    <text evidence="2">The sequence shown here is derived from an EMBL/GenBank/DDBJ whole genome shotgun (WGS) entry which is preliminary data.</text>
</comment>
<sequence length="238" mass="27059">MILFDSFALLFVVFMLCRKWRRTIAAVAFALFWLLATGWLAAPLIAWSQAGVTPVEHPDMHGQTVLILLGTGTRRIDGRLEPRTDGFPRIRKTAALYRDCRQRAERCTVIVSGGDPERHGATEAATYAPYLVAQGVDPHDLMLEANSRTTYENAKFTTPILRSRHVDATILVTSSYQMRRALLDFRHFGIDAQPVYANRRDARTGWLPRRQNLINAEHALHELIGIAQFHVYSRLGWF</sequence>
<dbReference type="GO" id="GO:0005886">
    <property type="term" value="C:plasma membrane"/>
    <property type="evidence" value="ECO:0007669"/>
    <property type="project" value="TreeGrafter"/>
</dbReference>
<dbReference type="InterPro" id="IPR003848">
    <property type="entry name" value="DUF218"/>
</dbReference>
<organism evidence="2 4">
    <name type="scientific">Burkholderia ubonensis</name>
    <dbReference type="NCBI Taxonomy" id="101571"/>
    <lineage>
        <taxon>Bacteria</taxon>
        <taxon>Pseudomonadati</taxon>
        <taxon>Pseudomonadota</taxon>
        <taxon>Betaproteobacteria</taxon>
        <taxon>Burkholderiales</taxon>
        <taxon>Burkholderiaceae</taxon>
        <taxon>Burkholderia</taxon>
        <taxon>Burkholderia cepacia complex</taxon>
    </lineage>
</organism>
<dbReference type="Pfam" id="PF02698">
    <property type="entry name" value="DUF218"/>
    <property type="match status" value="1"/>
</dbReference>
<accession>A0A102Z0P8</accession>
<reference evidence="2 4" key="1">
    <citation type="submission" date="2015-11" db="EMBL/GenBank/DDBJ databases">
        <title>Expanding the genomic diversity of Burkholderia species for the development of highly accurate diagnostics.</title>
        <authorList>
            <person name="Sahl J."/>
            <person name="Keim P."/>
            <person name="Wagner D."/>
        </authorList>
    </citation>
    <scope>NUCLEOTIDE SEQUENCE [LARGE SCALE GENOMIC DNA]</scope>
    <source>
        <strain evidence="2 4">MSMB2087WGS</strain>
    </source>
</reference>
<evidence type="ECO:0000313" key="4">
    <source>
        <dbReference type="Proteomes" id="UP000060630"/>
    </source>
</evidence>
<evidence type="ECO:0000313" key="5">
    <source>
        <dbReference type="Proteomes" id="UP000070119"/>
    </source>
</evidence>
<dbReference type="InterPro" id="IPR051599">
    <property type="entry name" value="Cell_Envelope_Assoc"/>
</dbReference>
<proteinExistence type="predicted"/>
<dbReference type="EMBL" id="LPHD01000052">
    <property type="protein sequence ID" value="KWA83474.1"/>
    <property type="molecule type" value="Genomic_DNA"/>
</dbReference>
<dbReference type="Proteomes" id="UP000060630">
    <property type="component" value="Unassembled WGS sequence"/>
</dbReference>
<dbReference type="STRING" id="101571.WJ32_07700"/>
<dbReference type="PANTHER" id="PTHR30336">
    <property type="entry name" value="INNER MEMBRANE PROTEIN, PROBABLE PERMEASE"/>
    <property type="match status" value="1"/>
</dbReference>
<dbReference type="PANTHER" id="PTHR30336:SF20">
    <property type="entry name" value="DUF218 DOMAIN-CONTAINING PROTEIN"/>
    <property type="match status" value="1"/>
</dbReference>
<reference evidence="3 5" key="2">
    <citation type="submission" date="2015-11" db="EMBL/GenBank/DDBJ databases">
        <authorList>
            <person name="Sahl J."/>
            <person name="Wagner D."/>
            <person name="Keim P."/>
        </authorList>
    </citation>
    <scope>NUCLEOTIDE SEQUENCE [LARGE SCALE GENOMIC DNA]</scope>
    <source>
        <strain evidence="3 5">MSMB1157</strain>
    </source>
</reference>
<dbReference type="AlphaFoldDB" id="A0A102Z0P8"/>
<dbReference type="CDD" id="cd06259">
    <property type="entry name" value="YdcF-like"/>
    <property type="match status" value="1"/>
</dbReference>
<name>A0A102Z0P8_9BURK</name>
<dbReference type="InterPro" id="IPR014729">
    <property type="entry name" value="Rossmann-like_a/b/a_fold"/>
</dbReference>
<evidence type="ECO:0000313" key="2">
    <source>
        <dbReference type="EMBL" id="KWA83474.1"/>
    </source>
</evidence>
<dbReference type="RefSeq" id="WP_045566228.1">
    <property type="nucleotide sequence ID" value="NZ_CM003771.1"/>
</dbReference>
<evidence type="ECO:0000313" key="3">
    <source>
        <dbReference type="EMBL" id="KWZ60379.1"/>
    </source>
</evidence>
<dbReference type="Gene3D" id="3.40.50.620">
    <property type="entry name" value="HUPs"/>
    <property type="match status" value="1"/>
</dbReference>
<feature type="domain" description="DUF218" evidence="1">
    <location>
        <begin position="65"/>
        <end position="225"/>
    </location>
</feature>
<gene>
    <name evidence="3" type="ORF">WK57_07195</name>
    <name evidence="2" type="ORF">WL29_23930</name>
</gene>
<evidence type="ECO:0000259" key="1">
    <source>
        <dbReference type="Pfam" id="PF02698"/>
    </source>
</evidence>